<accession>A0ABU2YJJ6</accession>
<reference evidence="2 3" key="1">
    <citation type="submission" date="2023-09" db="EMBL/GenBank/DDBJ databases">
        <authorList>
            <person name="Rey-Velasco X."/>
        </authorList>
    </citation>
    <scope>NUCLEOTIDE SEQUENCE [LARGE SCALE GENOMIC DNA]</scope>
    <source>
        <strain evidence="2 3">W332</strain>
    </source>
</reference>
<dbReference type="Proteomes" id="UP001259492">
    <property type="component" value="Unassembled WGS sequence"/>
</dbReference>
<evidence type="ECO:0000313" key="3">
    <source>
        <dbReference type="Proteomes" id="UP001259492"/>
    </source>
</evidence>
<comment type="caution">
    <text evidence="2">The sequence shown here is derived from an EMBL/GenBank/DDBJ whole genome shotgun (WGS) entry which is preliminary data.</text>
</comment>
<keyword evidence="1" id="KW-0472">Membrane</keyword>
<proteinExistence type="predicted"/>
<sequence length="245" mass="29128">MIKFFRKIRYNLMSENKTGKYLKYAIGEIILVMVGILLALQVNNWNEGRKDIKKAHEILIDVKENAEFNIIQFKKDIEENKNVLNSIDILLNNITVTKIYNDSLDRHFRFATWWSTSRWKSSGYEALIFNGVDIIKSKKLRNAIIDLYEISYPEIIENTRLNEGNWSSIFPSFLELMYREPSDFNTVNQHKAKPFNYQEIIESRLYKSFLSFSRSQRFIDIQMREYAIEKNAELIELIDEELNNN</sequence>
<dbReference type="RefSeq" id="WP_311427107.1">
    <property type="nucleotide sequence ID" value="NZ_JAVRIA010000003.1"/>
</dbReference>
<dbReference type="InterPro" id="IPR045749">
    <property type="entry name" value="DUF6090"/>
</dbReference>
<gene>
    <name evidence="2" type="ORF">RM697_06735</name>
</gene>
<organism evidence="2 3">
    <name type="scientific">Microcosmobacter mediterraneus</name>
    <dbReference type="NCBI Taxonomy" id="3075607"/>
    <lineage>
        <taxon>Bacteria</taxon>
        <taxon>Pseudomonadati</taxon>
        <taxon>Bacteroidota</taxon>
        <taxon>Flavobacteriia</taxon>
        <taxon>Flavobacteriales</taxon>
        <taxon>Flavobacteriaceae</taxon>
        <taxon>Microcosmobacter</taxon>
    </lineage>
</organism>
<dbReference type="EMBL" id="JAVRIA010000003">
    <property type="protein sequence ID" value="MDT0558333.1"/>
    <property type="molecule type" value="Genomic_DNA"/>
</dbReference>
<dbReference type="Pfam" id="PF19578">
    <property type="entry name" value="DUF6090"/>
    <property type="match status" value="1"/>
</dbReference>
<evidence type="ECO:0000313" key="2">
    <source>
        <dbReference type="EMBL" id="MDT0558333.1"/>
    </source>
</evidence>
<evidence type="ECO:0000256" key="1">
    <source>
        <dbReference type="SAM" id="Phobius"/>
    </source>
</evidence>
<feature type="transmembrane region" description="Helical" evidence="1">
    <location>
        <begin position="21"/>
        <end position="40"/>
    </location>
</feature>
<keyword evidence="3" id="KW-1185">Reference proteome</keyword>
<protein>
    <submittedName>
        <fullName evidence="2">DUF6090 family protein</fullName>
    </submittedName>
</protein>
<keyword evidence="1" id="KW-0812">Transmembrane</keyword>
<keyword evidence="1" id="KW-1133">Transmembrane helix</keyword>
<name>A0ABU2YJJ6_9FLAO</name>